<dbReference type="EMBL" id="WBJY01000001">
    <property type="protein sequence ID" value="KAB1649873.1"/>
    <property type="molecule type" value="Genomic_DNA"/>
</dbReference>
<evidence type="ECO:0000256" key="4">
    <source>
        <dbReference type="ARBA" id="ARBA00022490"/>
    </source>
</evidence>
<dbReference type="InterPro" id="IPR007793">
    <property type="entry name" value="DivIVA_fam"/>
</dbReference>
<keyword evidence="7" id="KW-0131">Cell cycle</keyword>
<evidence type="ECO:0000256" key="9">
    <source>
        <dbReference type="SAM" id="MobiDB-lite"/>
    </source>
</evidence>
<evidence type="ECO:0000313" key="10">
    <source>
        <dbReference type="EMBL" id="KAB1649873.1"/>
    </source>
</evidence>
<evidence type="ECO:0000256" key="7">
    <source>
        <dbReference type="ARBA" id="ARBA00023306"/>
    </source>
</evidence>
<dbReference type="OrthoDB" id="9815492at2"/>
<evidence type="ECO:0000256" key="1">
    <source>
        <dbReference type="ARBA" id="ARBA00004496"/>
    </source>
</evidence>
<dbReference type="GO" id="GO:0051301">
    <property type="term" value="P:cell division"/>
    <property type="evidence" value="ECO:0007669"/>
    <property type="project" value="UniProtKB-KW"/>
</dbReference>
<dbReference type="PANTHER" id="PTHR35794:SF2">
    <property type="entry name" value="CELL DIVISION PROTEIN DIVIVA"/>
    <property type="match status" value="1"/>
</dbReference>
<feature type="region of interest" description="Disordered" evidence="9">
    <location>
        <begin position="1"/>
        <end position="21"/>
    </location>
</feature>
<reference evidence="10 11" key="1">
    <citation type="submission" date="2019-09" db="EMBL/GenBank/DDBJ databases">
        <title>Phylogeny of genus Pseudoclavibacter and closely related genus.</title>
        <authorList>
            <person name="Li Y."/>
        </authorList>
    </citation>
    <scope>NUCLEOTIDE SEQUENCE [LARGE SCALE GENOMIC DNA]</scope>
    <source>
        <strain evidence="10 11">EGI 60007</strain>
    </source>
</reference>
<dbReference type="GO" id="GO:0005737">
    <property type="term" value="C:cytoplasm"/>
    <property type="evidence" value="ECO:0007669"/>
    <property type="project" value="UniProtKB-SubCell"/>
</dbReference>
<evidence type="ECO:0000256" key="2">
    <source>
        <dbReference type="ARBA" id="ARBA00009008"/>
    </source>
</evidence>
<keyword evidence="4" id="KW-0963">Cytoplasm</keyword>
<keyword evidence="11" id="KW-1185">Reference proteome</keyword>
<evidence type="ECO:0000256" key="3">
    <source>
        <dbReference type="ARBA" id="ARBA00018787"/>
    </source>
</evidence>
<name>A0A6H9WL72_9MICO</name>
<sequence length="117" mass="13339">MEVLQGDSECEEERQMRSDDIVNQRFSTTRFGAGYDQREVDTFLEKLTAALRRLETGDHLEAGGVNSEEVINVRFTPSRFRVGYDAPEVDEFLDRIVIELRRREGVTDPLEAASARG</sequence>
<dbReference type="PANTHER" id="PTHR35794">
    <property type="entry name" value="CELL DIVISION PROTEIN DIVIVA"/>
    <property type="match status" value="1"/>
</dbReference>
<gene>
    <name evidence="10" type="ORF">F8O04_06495</name>
</gene>
<proteinExistence type="inferred from homology"/>
<dbReference type="InterPro" id="IPR019933">
    <property type="entry name" value="DivIVA_domain"/>
</dbReference>
<dbReference type="Proteomes" id="UP000431744">
    <property type="component" value="Unassembled WGS sequence"/>
</dbReference>
<keyword evidence="6" id="KW-0175">Coiled coil</keyword>
<comment type="similarity">
    <text evidence="2">Belongs to the DivIVA family.</text>
</comment>
<organism evidence="10 11">
    <name type="scientific">Pseudoclavibacter endophyticus</name>
    <dbReference type="NCBI Taxonomy" id="1778590"/>
    <lineage>
        <taxon>Bacteria</taxon>
        <taxon>Bacillati</taxon>
        <taxon>Actinomycetota</taxon>
        <taxon>Actinomycetes</taxon>
        <taxon>Micrococcales</taxon>
        <taxon>Microbacteriaceae</taxon>
        <taxon>Pseudoclavibacter</taxon>
    </lineage>
</organism>
<comment type="subcellular location">
    <subcellularLocation>
        <location evidence="1">Cytoplasm</location>
    </subcellularLocation>
</comment>
<evidence type="ECO:0000256" key="6">
    <source>
        <dbReference type="ARBA" id="ARBA00023054"/>
    </source>
</evidence>
<keyword evidence="5" id="KW-0132">Cell division</keyword>
<dbReference type="AlphaFoldDB" id="A0A6H9WL72"/>
<dbReference type="Gene3D" id="6.10.250.660">
    <property type="match status" value="2"/>
</dbReference>
<dbReference type="NCBIfam" id="TIGR03544">
    <property type="entry name" value="DivI1A_domain"/>
    <property type="match status" value="2"/>
</dbReference>
<evidence type="ECO:0000256" key="5">
    <source>
        <dbReference type="ARBA" id="ARBA00022618"/>
    </source>
</evidence>
<protein>
    <recommendedName>
        <fullName evidence="3">Cell wall synthesis protein Wag31</fullName>
    </recommendedName>
    <alternativeName>
        <fullName evidence="8">Antigen 84</fullName>
    </alternativeName>
</protein>
<accession>A0A6H9WL72</accession>
<evidence type="ECO:0000256" key="8">
    <source>
        <dbReference type="ARBA" id="ARBA00031737"/>
    </source>
</evidence>
<evidence type="ECO:0000313" key="11">
    <source>
        <dbReference type="Proteomes" id="UP000431744"/>
    </source>
</evidence>
<comment type="caution">
    <text evidence="10">The sequence shown here is derived from an EMBL/GenBank/DDBJ whole genome shotgun (WGS) entry which is preliminary data.</text>
</comment>